<gene>
    <name evidence="4" type="ORF">MoryE10_32300</name>
</gene>
<proteinExistence type="predicted"/>
<evidence type="ECO:0000256" key="2">
    <source>
        <dbReference type="PROSITE-ProRule" id="PRU00335"/>
    </source>
</evidence>
<name>A0A8D4VSS6_9GAMM</name>
<accession>A0A8D4VSS6</accession>
<dbReference type="PROSITE" id="PS50977">
    <property type="entry name" value="HTH_TETR_2"/>
    <property type="match status" value="1"/>
</dbReference>
<evidence type="ECO:0000256" key="1">
    <source>
        <dbReference type="ARBA" id="ARBA00023125"/>
    </source>
</evidence>
<protein>
    <submittedName>
        <fullName evidence="4">TetR family transcriptional regulator</fullName>
    </submittedName>
</protein>
<dbReference type="PANTHER" id="PTHR30055">
    <property type="entry name" value="HTH-TYPE TRANSCRIPTIONAL REGULATOR RUTR"/>
    <property type="match status" value="1"/>
</dbReference>
<dbReference type="InterPro" id="IPR023772">
    <property type="entry name" value="DNA-bd_HTH_TetR-type_CS"/>
</dbReference>
<sequence length="206" mass="22829">MTEDSLTDPTRDRLLRAAGQVFAEKGFREATVREICRHAEVNVAAVNYHFRGKEALYGEALAYAYREADARYPLALAEGSAEERLRHYIGNFLRRLLDQSQLGWHGRLIAREITEPTAAIDGFVATTLIPHGILLHDIVAELLGPDTDPSISSRCALSIMGQCLMYRHGRAVIDRACPELIAGPDEIERTAEHIVAFSLAGLRAFS</sequence>
<dbReference type="GO" id="GO:0003700">
    <property type="term" value="F:DNA-binding transcription factor activity"/>
    <property type="evidence" value="ECO:0007669"/>
    <property type="project" value="TreeGrafter"/>
</dbReference>
<keyword evidence="1 2" id="KW-0238">DNA-binding</keyword>
<dbReference type="AlphaFoldDB" id="A0A8D4VSS6"/>
<dbReference type="InterPro" id="IPR015292">
    <property type="entry name" value="Tscrpt_reg_YbiH_C"/>
</dbReference>
<evidence type="ECO:0000313" key="5">
    <source>
        <dbReference type="Proteomes" id="UP000824988"/>
    </source>
</evidence>
<dbReference type="KEGG" id="moz:MoryE10_32300"/>
<keyword evidence="5" id="KW-1185">Reference proteome</keyword>
<feature type="domain" description="HTH tetR-type" evidence="3">
    <location>
        <begin position="8"/>
        <end position="68"/>
    </location>
</feature>
<dbReference type="RefSeq" id="WP_246598904.1">
    <property type="nucleotide sequence ID" value="NZ_AP019782.1"/>
</dbReference>
<feature type="DNA-binding region" description="H-T-H motif" evidence="2">
    <location>
        <begin position="31"/>
        <end position="50"/>
    </location>
</feature>
<dbReference type="PROSITE" id="PS01081">
    <property type="entry name" value="HTH_TETR_1"/>
    <property type="match status" value="1"/>
</dbReference>
<evidence type="ECO:0000313" key="4">
    <source>
        <dbReference type="EMBL" id="BBL72624.1"/>
    </source>
</evidence>
<dbReference type="Proteomes" id="UP000824988">
    <property type="component" value="Chromosome"/>
</dbReference>
<dbReference type="InterPro" id="IPR001647">
    <property type="entry name" value="HTH_TetR"/>
</dbReference>
<dbReference type="Pfam" id="PF00440">
    <property type="entry name" value="TetR_N"/>
    <property type="match status" value="1"/>
</dbReference>
<dbReference type="PANTHER" id="PTHR30055:SF226">
    <property type="entry name" value="HTH-TYPE TRANSCRIPTIONAL REGULATOR PKSA"/>
    <property type="match status" value="1"/>
</dbReference>
<dbReference type="InterPro" id="IPR050109">
    <property type="entry name" value="HTH-type_TetR-like_transc_reg"/>
</dbReference>
<dbReference type="EMBL" id="AP019782">
    <property type="protein sequence ID" value="BBL72624.1"/>
    <property type="molecule type" value="Genomic_DNA"/>
</dbReference>
<dbReference type="GO" id="GO:0000976">
    <property type="term" value="F:transcription cis-regulatory region binding"/>
    <property type="evidence" value="ECO:0007669"/>
    <property type="project" value="TreeGrafter"/>
</dbReference>
<dbReference type="Pfam" id="PF09209">
    <property type="entry name" value="CecR_C"/>
    <property type="match status" value="1"/>
</dbReference>
<reference evidence="4" key="1">
    <citation type="submission" date="2019-06" db="EMBL/GenBank/DDBJ databases">
        <title>Complete genome sequence of Methylogaea oryzae strain JCM16910.</title>
        <authorList>
            <person name="Asakawa S."/>
        </authorList>
    </citation>
    <scope>NUCLEOTIDE SEQUENCE</scope>
    <source>
        <strain evidence="4">E10</strain>
    </source>
</reference>
<evidence type="ECO:0000259" key="3">
    <source>
        <dbReference type="PROSITE" id="PS50977"/>
    </source>
</evidence>
<organism evidence="4 5">
    <name type="scientific">Methylogaea oryzae</name>
    <dbReference type="NCBI Taxonomy" id="1295382"/>
    <lineage>
        <taxon>Bacteria</taxon>
        <taxon>Pseudomonadati</taxon>
        <taxon>Pseudomonadota</taxon>
        <taxon>Gammaproteobacteria</taxon>
        <taxon>Methylococcales</taxon>
        <taxon>Methylococcaceae</taxon>
        <taxon>Methylogaea</taxon>
    </lineage>
</organism>